<evidence type="ECO:0000313" key="7">
    <source>
        <dbReference type="Proteomes" id="UP001175271"/>
    </source>
</evidence>
<reference evidence="6" key="1">
    <citation type="submission" date="2023-06" db="EMBL/GenBank/DDBJ databases">
        <title>Genomic analysis of the entomopathogenic nematode Steinernema hermaphroditum.</title>
        <authorList>
            <person name="Schwarz E.M."/>
            <person name="Heppert J.K."/>
            <person name="Baniya A."/>
            <person name="Schwartz H.T."/>
            <person name="Tan C.-H."/>
            <person name="Antoshechkin I."/>
            <person name="Sternberg P.W."/>
            <person name="Goodrich-Blair H."/>
            <person name="Dillman A.R."/>
        </authorList>
    </citation>
    <scope>NUCLEOTIDE SEQUENCE</scope>
    <source>
        <strain evidence="6">PS9179</strain>
        <tissue evidence="6">Whole animal</tissue>
    </source>
</reference>
<feature type="domain" description="LIM zinc-binding" evidence="5">
    <location>
        <begin position="80"/>
        <end position="139"/>
    </location>
</feature>
<dbReference type="CDD" id="cd08368">
    <property type="entry name" value="LIM"/>
    <property type="match status" value="1"/>
</dbReference>
<organism evidence="6 7">
    <name type="scientific">Steinernema hermaphroditum</name>
    <dbReference type="NCBI Taxonomy" id="289476"/>
    <lineage>
        <taxon>Eukaryota</taxon>
        <taxon>Metazoa</taxon>
        <taxon>Ecdysozoa</taxon>
        <taxon>Nematoda</taxon>
        <taxon>Chromadorea</taxon>
        <taxon>Rhabditida</taxon>
        <taxon>Tylenchina</taxon>
        <taxon>Panagrolaimomorpha</taxon>
        <taxon>Strongyloidoidea</taxon>
        <taxon>Steinernematidae</taxon>
        <taxon>Steinernema</taxon>
    </lineage>
</organism>
<dbReference type="Pfam" id="PF00412">
    <property type="entry name" value="LIM"/>
    <property type="match status" value="1"/>
</dbReference>
<keyword evidence="7" id="KW-1185">Reference proteome</keyword>
<evidence type="ECO:0000256" key="2">
    <source>
        <dbReference type="ARBA" id="ARBA00022833"/>
    </source>
</evidence>
<evidence type="ECO:0000313" key="6">
    <source>
        <dbReference type="EMBL" id="KAK0405640.1"/>
    </source>
</evidence>
<name>A0AA39HGX7_9BILA</name>
<dbReference type="PROSITE" id="PS50023">
    <property type="entry name" value="LIM_DOMAIN_2"/>
    <property type="match status" value="2"/>
</dbReference>
<dbReference type="SMART" id="SM00132">
    <property type="entry name" value="LIM"/>
    <property type="match status" value="2"/>
</dbReference>
<sequence>MERPDSACNLCKLPIGQGQWKTIGEKVYHKSCLSCGICRKSYQPKKFAEHGHLVFCLECEKKSGQVQEVISHWNQDATSRKCSVCASMAAGIRVLRAGKIFCSQCYRCFNCDMQMGTDNCYLLIDRLYCYNCENLYHTLKYQLARSGSGPQMLRLMRGL</sequence>
<dbReference type="EMBL" id="JAUCMV010000004">
    <property type="protein sequence ID" value="KAK0405640.1"/>
    <property type="molecule type" value="Genomic_DNA"/>
</dbReference>
<comment type="caution">
    <text evidence="6">The sequence shown here is derived from an EMBL/GenBank/DDBJ whole genome shotgun (WGS) entry which is preliminary data.</text>
</comment>
<evidence type="ECO:0000256" key="1">
    <source>
        <dbReference type="ARBA" id="ARBA00022723"/>
    </source>
</evidence>
<dbReference type="Proteomes" id="UP001175271">
    <property type="component" value="Unassembled WGS sequence"/>
</dbReference>
<keyword evidence="1 4" id="KW-0479">Metal-binding</keyword>
<evidence type="ECO:0000256" key="3">
    <source>
        <dbReference type="ARBA" id="ARBA00023038"/>
    </source>
</evidence>
<keyword evidence="3 4" id="KW-0440">LIM domain</keyword>
<dbReference type="AlphaFoldDB" id="A0AA39HGX7"/>
<evidence type="ECO:0000259" key="5">
    <source>
        <dbReference type="PROSITE" id="PS50023"/>
    </source>
</evidence>
<dbReference type="Gene3D" id="2.10.110.10">
    <property type="entry name" value="Cysteine Rich Protein"/>
    <property type="match status" value="2"/>
</dbReference>
<dbReference type="GO" id="GO:0046872">
    <property type="term" value="F:metal ion binding"/>
    <property type="evidence" value="ECO:0007669"/>
    <property type="project" value="UniProtKB-KW"/>
</dbReference>
<dbReference type="InterPro" id="IPR001781">
    <property type="entry name" value="Znf_LIM"/>
</dbReference>
<keyword evidence="2 4" id="KW-0862">Zinc</keyword>
<accession>A0AA39HGX7</accession>
<feature type="domain" description="LIM zinc-binding" evidence="5">
    <location>
        <begin position="6"/>
        <end position="66"/>
    </location>
</feature>
<protein>
    <recommendedName>
        <fullName evidence="5">LIM zinc-binding domain-containing protein</fullName>
    </recommendedName>
</protein>
<proteinExistence type="predicted"/>
<evidence type="ECO:0000256" key="4">
    <source>
        <dbReference type="PROSITE-ProRule" id="PRU00125"/>
    </source>
</evidence>
<gene>
    <name evidence="6" type="ORF">QR680_018106</name>
</gene>